<name>A0A8H4L214_9HYPO</name>
<dbReference type="GO" id="GO:0003677">
    <property type="term" value="F:DNA binding"/>
    <property type="evidence" value="ECO:0007669"/>
    <property type="project" value="InterPro"/>
</dbReference>
<dbReference type="PANTHER" id="PTHR47660">
    <property type="entry name" value="TRANSCRIPTION FACTOR WITH C2H2 AND ZN(2)-CYS(6) DNA BINDING DOMAIN (EUROFUNG)-RELATED-RELATED"/>
    <property type="match status" value="1"/>
</dbReference>
<keyword evidence="5" id="KW-0539">Nucleus</keyword>
<feature type="domain" description="Xylanolytic transcriptional activator regulatory" evidence="7">
    <location>
        <begin position="219"/>
        <end position="422"/>
    </location>
</feature>
<accession>A0A8H4L214</accession>
<evidence type="ECO:0000313" key="9">
    <source>
        <dbReference type="Proteomes" id="UP000554235"/>
    </source>
</evidence>
<protein>
    <recommendedName>
        <fullName evidence="7">Xylanolytic transcriptional activator regulatory domain-containing protein</fullName>
    </recommendedName>
</protein>
<reference evidence="8 9" key="1">
    <citation type="submission" date="2020-01" db="EMBL/GenBank/DDBJ databases">
        <title>Identification and distribution of gene clusters putatively required for synthesis of sphingolipid metabolism inhibitors in phylogenetically diverse species of the filamentous fungus Fusarium.</title>
        <authorList>
            <person name="Kim H.-S."/>
            <person name="Busman M."/>
            <person name="Brown D.W."/>
            <person name="Divon H."/>
            <person name="Uhlig S."/>
            <person name="Proctor R.H."/>
        </authorList>
    </citation>
    <scope>NUCLEOTIDE SEQUENCE [LARGE SCALE GENOMIC DNA]</scope>
    <source>
        <strain evidence="8 9">NRRL 20459</strain>
    </source>
</reference>
<feature type="region of interest" description="Disordered" evidence="6">
    <location>
        <begin position="44"/>
        <end position="84"/>
    </location>
</feature>
<keyword evidence="3" id="KW-0805">Transcription regulation</keyword>
<dbReference type="OrthoDB" id="654211at2759"/>
<evidence type="ECO:0000313" key="8">
    <source>
        <dbReference type="EMBL" id="KAF4459784.1"/>
    </source>
</evidence>
<feature type="compositionally biased region" description="Polar residues" evidence="6">
    <location>
        <begin position="151"/>
        <end position="161"/>
    </location>
</feature>
<dbReference type="GO" id="GO:0008270">
    <property type="term" value="F:zinc ion binding"/>
    <property type="evidence" value="ECO:0007669"/>
    <property type="project" value="InterPro"/>
</dbReference>
<proteinExistence type="predicted"/>
<dbReference type="PANTHER" id="PTHR47660:SF2">
    <property type="entry name" value="TRANSCRIPTION FACTOR WITH C2H2 AND ZN(2)-CYS(6) DNA BINDING DOMAIN (EUROFUNG)"/>
    <property type="match status" value="1"/>
</dbReference>
<evidence type="ECO:0000256" key="1">
    <source>
        <dbReference type="ARBA" id="ARBA00022723"/>
    </source>
</evidence>
<keyword evidence="1" id="KW-0479">Metal-binding</keyword>
<keyword evidence="2" id="KW-0862">Zinc</keyword>
<evidence type="ECO:0000256" key="3">
    <source>
        <dbReference type="ARBA" id="ARBA00023015"/>
    </source>
</evidence>
<gene>
    <name evidence="8" type="ORF">FALBO_13458</name>
</gene>
<evidence type="ECO:0000256" key="2">
    <source>
        <dbReference type="ARBA" id="ARBA00022833"/>
    </source>
</evidence>
<sequence>MSICVVISEPIIPKSHMCVRNAIKAIAGSQNIRRSHVALSPLTSQATVNGDWQRARDGNQQSPRSPLSNNSTNQPPGPDTTDTLDVALDIPLSLSSPNTTLQMVLDACTPWAAIPASPQDSSDTAHNELCQLQGATTPQCGDISDRDGPSLPTSPENSQDNSLRTGILEELDDLAFGTNHAYDPPGQSGSLIADIEQLPSLAPSNFPIDTRAFQQCIILYFERFHPQWPIVHQATFDPSTATQELVSSMIMVGAWESGIESWMEIAEQWCEYLFTKLSKNYSQAPSHPEVEERTLQGYQALLLNVIFTLECSDDMKFSKAYLRYCMMLAIFRQASLFEEQDNLTVDDPPDAIPSNWLNRESLKRLAFSSFRLDIYFYFLRGYSPLLRYDDLFLTTPCSQRLWEATTVEEWHEVKNIESKRRTAMQFMTLIDIAMDCEGRDTLPALLEDDYLYGLCAMQAWFLRDINKHRSRWQLPEACGIRSPPASSRAIEYWASLLVVWRDCYRDRAIGSPLSSQQHREITRDNAMPLYHLSHMALRADLKAIRDLAIDRCHQQYSGTCRRRRESRILDWVKAPDARLAMWHAAQILKLLGKAFNNEATQGSCRMDFIASVALSVTRAALGRLYKRLTPTRSPLSSSGRSGERSFNSGLIMGEESRLMVR</sequence>
<evidence type="ECO:0000259" key="7">
    <source>
        <dbReference type="Pfam" id="PF04082"/>
    </source>
</evidence>
<comment type="caution">
    <text evidence="8">The sequence shown here is derived from an EMBL/GenBank/DDBJ whole genome shotgun (WGS) entry which is preliminary data.</text>
</comment>
<feature type="compositionally biased region" description="Polar residues" evidence="6">
    <location>
        <begin position="58"/>
        <end position="74"/>
    </location>
</feature>
<dbReference type="AlphaFoldDB" id="A0A8H4L214"/>
<feature type="region of interest" description="Disordered" evidence="6">
    <location>
        <begin position="136"/>
        <end position="161"/>
    </location>
</feature>
<evidence type="ECO:0000256" key="5">
    <source>
        <dbReference type="ARBA" id="ARBA00023242"/>
    </source>
</evidence>
<keyword evidence="9" id="KW-1185">Reference proteome</keyword>
<dbReference type="Proteomes" id="UP000554235">
    <property type="component" value="Unassembled WGS sequence"/>
</dbReference>
<evidence type="ECO:0000256" key="6">
    <source>
        <dbReference type="SAM" id="MobiDB-lite"/>
    </source>
</evidence>
<evidence type="ECO:0000256" key="4">
    <source>
        <dbReference type="ARBA" id="ARBA00023163"/>
    </source>
</evidence>
<dbReference type="CDD" id="cd12148">
    <property type="entry name" value="fungal_TF_MHR"/>
    <property type="match status" value="1"/>
</dbReference>
<dbReference type="GO" id="GO:0006351">
    <property type="term" value="P:DNA-templated transcription"/>
    <property type="evidence" value="ECO:0007669"/>
    <property type="project" value="InterPro"/>
</dbReference>
<dbReference type="InterPro" id="IPR007219">
    <property type="entry name" value="XnlR_reg_dom"/>
</dbReference>
<organism evidence="8 9">
    <name type="scientific">Fusarium albosuccineum</name>
    <dbReference type="NCBI Taxonomy" id="1237068"/>
    <lineage>
        <taxon>Eukaryota</taxon>
        <taxon>Fungi</taxon>
        <taxon>Dikarya</taxon>
        <taxon>Ascomycota</taxon>
        <taxon>Pezizomycotina</taxon>
        <taxon>Sordariomycetes</taxon>
        <taxon>Hypocreomycetidae</taxon>
        <taxon>Hypocreales</taxon>
        <taxon>Nectriaceae</taxon>
        <taxon>Fusarium</taxon>
        <taxon>Fusarium decemcellulare species complex</taxon>
    </lineage>
</organism>
<keyword evidence="4" id="KW-0804">Transcription</keyword>
<dbReference type="EMBL" id="JAADYS010002089">
    <property type="protein sequence ID" value="KAF4459784.1"/>
    <property type="molecule type" value="Genomic_DNA"/>
</dbReference>
<dbReference type="Pfam" id="PF04082">
    <property type="entry name" value="Fungal_trans"/>
    <property type="match status" value="1"/>
</dbReference>